<feature type="region of interest" description="Disordered" evidence="1">
    <location>
        <begin position="116"/>
        <end position="156"/>
    </location>
</feature>
<keyword evidence="3" id="KW-1185">Reference proteome</keyword>
<evidence type="ECO:0000313" key="2">
    <source>
        <dbReference type="EMBL" id="ETO09970.1"/>
    </source>
</evidence>
<evidence type="ECO:0000313" key="3">
    <source>
        <dbReference type="Proteomes" id="UP000023152"/>
    </source>
</evidence>
<dbReference type="AlphaFoldDB" id="X6MAB9"/>
<comment type="caution">
    <text evidence="2">The sequence shown here is derived from an EMBL/GenBank/DDBJ whole genome shotgun (WGS) entry which is preliminary data.</text>
</comment>
<protein>
    <submittedName>
        <fullName evidence="2">Uncharacterized protein</fullName>
    </submittedName>
</protein>
<name>X6MAB9_RETFI</name>
<dbReference type="EMBL" id="ASPP01023774">
    <property type="protein sequence ID" value="ETO09970.1"/>
    <property type="molecule type" value="Genomic_DNA"/>
</dbReference>
<reference evidence="2 3" key="1">
    <citation type="journal article" date="2013" name="Curr. Biol.">
        <title>The Genome of the Foraminiferan Reticulomyxa filosa.</title>
        <authorList>
            <person name="Glockner G."/>
            <person name="Hulsmann N."/>
            <person name="Schleicher M."/>
            <person name="Noegel A.A."/>
            <person name="Eichinger L."/>
            <person name="Gallinger C."/>
            <person name="Pawlowski J."/>
            <person name="Sierra R."/>
            <person name="Euteneuer U."/>
            <person name="Pillet L."/>
            <person name="Moustafa A."/>
            <person name="Platzer M."/>
            <person name="Groth M."/>
            <person name="Szafranski K."/>
            <person name="Schliwa M."/>
        </authorList>
    </citation>
    <scope>NUCLEOTIDE SEQUENCE [LARGE SCALE GENOMIC DNA]</scope>
</reference>
<accession>X6MAB9</accession>
<evidence type="ECO:0000256" key="1">
    <source>
        <dbReference type="SAM" id="MobiDB-lite"/>
    </source>
</evidence>
<sequence length="355" mass="41786">MHRTCRQTQQQQQKFLLEYAQTKFFSLPSLPILLMQQKALSWKEHKSSIIATFVSPTSPVLTDPLECADKLKDYWKILVGFEKSLLGLSSTDKDDIDTWLDQVLLTSLDQILQSITGQQQQQQKQMRNDPNNAKEEDEEKDKEERPMGAMKDVSSSVVNDDVVSRHSRKYSGGMSISYLHQQYKVWDFRKRALKSYVKLMHIYRTYEWTPRNPTKSDERWVKMGCYVTFKDWISFWENHFVVVSPSTKWKERRASHDKVDEKSHVDANDKEGDRNQPIATFLFEVLFLSHERKLVALQSIPSKVMAELQLSNRFQTMFLELFLSWFVMIPAHLWNGPHAYPWSDQLLSPKVLDQW</sequence>
<organism evidence="2 3">
    <name type="scientific">Reticulomyxa filosa</name>
    <dbReference type="NCBI Taxonomy" id="46433"/>
    <lineage>
        <taxon>Eukaryota</taxon>
        <taxon>Sar</taxon>
        <taxon>Rhizaria</taxon>
        <taxon>Retaria</taxon>
        <taxon>Foraminifera</taxon>
        <taxon>Monothalamids</taxon>
        <taxon>Reticulomyxidae</taxon>
        <taxon>Reticulomyxa</taxon>
    </lineage>
</organism>
<gene>
    <name evidence="2" type="ORF">RFI_27407</name>
</gene>
<proteinExistence type="predicted"/>
<dbReference type="Proteomes" id="UP000023152">
    <property type="component" value="Unassembled WGS sequence"/>
</dbReference>
<feature type="non-terminal residue" evidence="2">
    <location>
        <position position="355"/>
    </location>
</feature>